<gene>
    <name evidence="3" type="ORF">JDV02_010645</name>
</gene>
<protein>
    <submittedName>
        <fullName evidence="3">Uncharacterized protein</fullName>
    </submittedName>
</protein>
<dbReference type="GeneID" id="72072588"/>
<dbReference type="Proteomes" id="UP000829364">
    <property type="component" value="Chromosome 13"/>
</dbReference>
<feature type="chain" id="PRO_5040361511" evidence="2">
    <location>
        <begin position="19"/>
        <end position="209"/>
    </location>
</feature>
<feature type="compositionally biased region" description="Basic and acidic residues" evidence="1">
    <location>
        <begin position="88"/>
        <end position="104"/>
    </location>
</feature>
<sequence length="209" mass="23300">MQFPWTLTLCCLVAVVSGLVARQPNANSTLPGSTAPIPGYSLFVPSWEVEVRTGERVVLNGTVHEVHHQLLKLNPDWESFAASRRKRSVLERRGPSPDTTDHKCGGHPKGSKYYPKVLKDTAESLFWTDGVPKSAAGPQTCARIGCELDTGTWWCNHDTKEKSLEAWSNVANVVKKMYRERLCWQERATEVSHPDKWSVLVAGEDGLKC</sequence>
<dbReference type="PANTHER" id="PTHR35605:SF1">
    <property type="entry name" value="ECP2 EFFECTOR PROTEIN DOMAIN-CONTAINING PROTEIN-RELATED"/>
    <property type="match status" value="1"/>
</dbReference>
<reference evidence="3" key="1">
    <citation type="submission" date="2021-11" db="EMBL/GenBank/DDBJ databases">
        <title>Purpureocillium_takamizusanense_genome.</title>
        <authorList>
            <person name="Nguyen N.-H."/>
        </authorList>
    </citation>
    <scope>NUCLEOTIDE SEQUENCE</scope>
    <source>
        <strain evidence="3">PT3</strain>
    </source>
</reference>
<accession>A0A9Q8QUE6</accession>
<evidence type="ECO:0000256" key="1">
    <source>
        <dbReference type="SAM" id="MobiDB-lite"/>
    </source>
</evidence>
<proteinExistence type="predicted"/>
<dbReference type="RefSeq" id="XP_047848410.1">
    <property type="nucleotide sequence ID" value="XM_047992396.1"/>
</dbReference>
<evidence type="ECO:0000256" key="2">
    <source>
        <dbReference type="SAM" id="SignalP"/>
    </source>
</evidence>
<keyword evidence="2" id="KW-0732">Signal</keyword>
<dbReference type="PANTHER" id="PTHR35605">
    <property type="entry name" value="ECP2 EFFECTOR PROTEIN DOMAIN-CONTAINING PROTEIN-RELATED"/>
    <property type="match status" value="1"/>
</dbReference>
<evidence type="ECO:0000313" key="3">
    <source>
        <dbReference type="EMBL" id="UNI24929.1"/>
    </source>
</evidence>
<dbReference type="OrthoDB" id="3552888at2759"/>
<dbReference type="KEGG" id="ptkz:JDV02_010645"/>
<organism evidence="3 4">
    <name type="scientific">Purpureocillium takamizusanense</name>
    <dbReference type="NCBI Taxonomy" id="2060973"/>
    <lineage>
        <taxon>Eukaryota</taxon>
        <taxon>Fungi</taxon>
        <taxon>Dikarya</taxon>
        <taxon>Ascomycota</taxon>
        <taxon>Pezizomycotina</taxon>
        <taxon>Sordariomycetes</taxon>
        <taxon>Hypocreomycetidae</taxon>
        <taxon>Hypocreales</taxon>
        <taxon>Ophiocordycipitaceae</taxon>
        <taxon>Purpureocillium</taxon>
    </lineage>
</organism>
<feature type="signal peptide" evidence="2">
    <location>
        <begin position="1"/>
        <end position="18"/>
    </location>
</feature>
<dbReference type="AlphaFoldDB" id="A0A9Q8QUE6"/>
<keyword evidence="4" id="KW-1185">Reference proteome</keyword>
<name>A0A9Q8QUE6_9HYPO</name>
<feature type="region of interest" description="Disordered" evidence="1">
    <location>
        <begin position="88"/>
        <end position="108"/>
    </location>
</feature>
<evidence type="ECO:0000313" key="4">
    <source>
        <dbReference type="Proteomes" id="UP000829364"/>
    </source>
</evidence>
<dbReference type="EMBL" id="CP086366">
    <property type="protein sequence ID" value="UNI24929.1"/>
    <property type="molecule type" value="Genomic_DNA"/>
</dbReference>